<dbReference type="Gene3D" id="2.60.40.10">
    <property type="entry name" value="Immunoglobulins"/>
    <property type="match status" value="1"/>
</dbReference>
<protein>
    <submittedName>
        <fullName evidence="2">Autotransporter outer membrane beta-barrel domain-containing protein</fullName>
    </submittedName>
</protein>
<comment type="caution">
    <text evidence="2">The sequence shown here is derived from an EMBL/GenBank/DDBJ whole genome shotgun (WGS) entry which is preliminary data.</text>
</comment>
<proteinExistence type="predicted"/>
<dbReference type="EMBL" id="VOPW01000001">
    <property type="protein sequence ID" value="TXC65519.1"/>
    <property type="molecule type" value="Genomic_DNA"/>
</dbReference>
<reference evidence="2 3" key="1">
    <citation type="submission" date="2019-08" db="EMBL/GenBank/DDBJ databases">
        <authorList>
            <person name="Khan S.A."/>
            <person name="Jeon C.O."/>
            <person name="Jeong S.E."/>
        </authorList>
    </citation>
    <scope>NUCLEOTIDE SEQUENCE [LARGE SCALE GENOMIC DNA]</scope>
    <source>
        <strain evidence="3">IMCC1728</strain>
    </source>
</reference>
<sequence length="237" mass="24535">MSATLVASGGTAPYRFELAAGQWPAGLAMDSSGHLSGRARAAGVTGLTVRVTDADANTLDVPIRLQVAARPDPTADAGVIGLQVAQAEALKRFGSAQLRNMLDRLDDDRECLPELDARARLATDWRQAATAAAAHENKPVPGTARERECATGTAGWIAGTVQRGRIDGPAGSGDTRFSSPGLTLGWDAALAPGLRAGFAFGHGSERSRIGGSDATHMEAQAESISAYATGARRWACV</sequence>
<evidence type="ECO:0000259" key="1">
    <source>
        <dbReference type="PROSITE" id="PS51208"/>
    </source>
</evidence>
<dbReference type="AlphaFoldDB" id="A0A5C6TYU7"/>
<accession>A0A5C6TYU7</accession>
<dbReference type="SUPFAM" id="SSF103515">
    <property type="entry name" value="Autotransporter"/>
    <property type="match status" value="1"/>
</dbReference>
<dbReference type="Pfam" id="PF05345">
    <property type="entry name" value="He_PIG"/>
    <property type="match status" value="1"/>
</dbReference>
<feature type="domain" description="Autotransporter" evidence="1">
    <location>
        <begin position="148"/>
        <end position="237"/>
    </location>
</feature>
<dbReference type="InterPro" id="IPR013783">
    <property type="entry name" value="Ig-like_fold"/>
</dbReference>
<gene>
    <name evidence="2" type="ORF">FSC37_03610</name>
</gene>
<evidence type="ECO:0000313" key="3">
    <source>
        <dbReference type="Proteomes" id="UP000321832"/>
    </source>
</evidence>
<name>A0A5C6TYU7_9BURK</name>
<organism evidence="2 3">
    <name type="scientific">Piscinibacter aquaticus</name>
    <dbReference type="NCBI Taxonomy" id="392597"/>
    <lineage>
        <taxon>Bacteria</taxon>
        <taxon>Pseudomonadati</taxon>
        <taxon>Pseudomonadota</taxon>
        <taxon>Betaproteobacteria</taxon>
        <taxon>Burkholderiales</taxon>
        <taxon>Sphaerotilaceae</taxon>
        <taxon>Piscinibacter</taxon>
    </lineage>
</organism>
<dbReference type="InterPro" id="IPR036709">
    <property type="entry name" value="Autotransporte_beta_dom_sf"/>
</dbReference>
<evidence type="ECO:0000313" key="2">
    <source>
        <dbReference type="EMBL" id="TXC65519.1"/>
    </source>
</evidence>
<dbReference type="PROSITE" id="PS51208">
    <property type="entry name" value="AUTOTRANSPORTER"/>
    <property type="match status" value="1"/>
</dbReference>
<dbReference type="Proteomes" id="UP000321832">
    <property type="component" value="Unassembled WGS sequence"/>
</dbReference>
<dbReference type="Pfam" id="PF03797">
    <property type="entry name" value="Autotransporter"/>
    <property type="match status" value="1"/>
</dbReference>
<dbReference type="InterPro" id="IPR005546">
    <property type="entry name" value="Autotransporte_beta"/>
</dbReference>
<dbReference type="Gene3D" id="2.40.128.130">
    <property type="entry name" value="Autotransporter beta-domain"/>
    <property type="match status" value="1"/>
</dbReference>
<keyword evidence="3" id="KW-1185">Reference proteome</keyword>